<feature type="domain" description="Response regulatory" evidence="2">
    <location>
        <begin position="4"/>
        <end position="115"/>
    </location>
</feature>
<evidence type="ECO:0000313" key="3">
    <source>
        <dbReference type="EMBL" id="PXW75091.1"/>
    </source>
</evidence>
<dbReference type="NCBIfam" id="NF009972">
    <property type="entry name" value="PRK13435.1-3"/>
    <property type="match status" value="1"/>
</dbReference>
<organism evidence="3 4">
    <name type="scientific">Blastomonas natatoria</name>
    <dbReference type="NCBI Taxonomy" id="34015"/>
    <lineage>
        <taxon>Bacteria</taxon>
        <taxon>Pseudomonadati</taxon>
        <taxon>Pseudomonadota</taxon>
        <taxon>Alphaproteobacteria</taxon>
        <taxon>Sphingomonadales</taxon>
        <taxon>Sphingomonadaceae</taxon>
        <taxon>Blastomonas</taxon>
    </lineage>
</organism>
<dbReference type="Gene3D" id="3.40.50.2300">
    <property type="match status" value="1"/>
</dbReference>
<evidence type="ECO:0000256" key="1">
    <source>
        <dbReference type="PROSITE-ProRule" id="PRU00169"/>
    </source>
</evidence>
<evidence type="ECO:0000259" key="2">
    <source>
        <dbReference type="PROSITE" id="PS50110"/>
    </source>
</evidence>
<evidence type="ECO:0000313" key="4">
    <source>
        <dbReference type="Proteomes" id="UP000248014"/>
    </source>
</evidence>
<dbReference type="AlphaFoldDB" id="A0A2V3V2E5"/>
<dbReference type="PROSITE" id="PS50110">
    <property type="entry name" value="RESPONSE_REGULATORY"/>
    <property type="match status" value="1"/>
</dbReference>
<dbReference type="Pfam" id="PF00072">
    <property type="entry name" value="Response_reg"/>
    <property type="match status" value="1"/>
</dbReference>
<accession>A0A2V3V2E5</accession>
<gene>
    <name evidence="3" type="ORF">C7451_10760</name>
</gene>
<dbReference type="GO" id="GO:0000160">
    <property type="term" value="P:phosphorelay signal transduction system"/>
    <property type="evidence" value="ECO:0007669"/>
    <property type="project" value="InterPro"/>
</dbReference>
<sequence>MTARILIIEDEFLVALDMQVGLEDAGYEVVGVGDDWKSAMRLAELSPTVALVDINLCDGATGPSIGAWLGQEIGCTVIFVTANPRQIDIPIPGALGVMIKPADSRQVVEAVDFALAAREGSATPAPPPGLTLLSH</sequence>
<dbReference type="Proteomes" id="UP000248014">
    <property type="component" value="Unassembled WGS sequence"/>
</dbReference>
<protein>
    <submittedName>
        <fullName evidence="3">Response regulator receiver domain-containing protein</fullName>
    </submittedName>
</protein>
<proteinExistence type="predicted"/>
<reference evidence="3 4" key="1">
    <citation type="submission" date="2018-05" db="EMBL/GenBank/DDBJ databases">
        <title>Genomic Encyclopedia of Type Strains, Phase IV (KMG-IV): sequencing the most valuable type-strain genomes for metagenomic binning, comparative biology and taxonomic classification.</title>
        <authorList>
            <person name="Goeker M."/>
        </authorList>
    </citation>
    <scope>NUCLEOTIDE SEQUENCE [LARGE SCALE GENOMIC DNA]</scope>
    <source>
        <strain evidence="3 4">DSM 3183</strain>
    </source>
</reference>
<name>A0A2V3V2E5_9SPHN</name>
<comment type="caution">
    <text evidence="3">The sequence shown here is derived from an EMBL/GenBank/DDBJ whole genome shotgun (WGS) entry which is preliminary data.</text>
</comment>
<keyword evidence="4" id="KW-1185">Reference proteome</keyword>
<dbReference type="EMBL" id="QJJM01000007">
    <property type="protein sequence ID" value="PXW75091.1"/>
    <property type="molecule type" value="Genomic_DNA"/>
</dbReference>
<dbReference type="SUPFAM" id="SSF52172">
    <property type="entry name" value="CheY-like"/>
    <property type="match status" value="1"/>
</dbReference>
<dbReference type="OrthoDB" id="7060229at2"/>
<dbReference type="InterPro" id="IPR011006">
    <property type="entry name" value="CheY-like_superfamily"/>
</dbReference>
<feature type="modified residue" description="4-aspartylphosphate" evidence="1">
    <location>
        <position position="53"/>
    </location>
</feature>
<dbReference type="InterPro" id="IPR001789">
    <property type="entry name" value="Sig_transdc_resp-reg_receiver"/>
</dbReference>
<keyword evidence="1" id="KW-0597">Phosphoprotein</keyword>
<dbReference type="SMART" id="SM00448">
    <property type="entry name" value="REC"/>
    <property type="match status" value="1"/>
</dbReference>